<dbReference type="Proteomes" id="UP000007148">
    <property type="component" value="Unassembled WGS sequence"/>
</dbReference>
<evidence type="ECO:0000313" key="3">
    <source>
        <dbReference type="Proteomes" id="UP000007148"/>
    </source>
</evidence>
<accession>G4TJ43</accession>
<feature type="region of interest" description="Disordered" evidence="1">
    <location>
        <begin position="1"/>
        <end position="50"/>
    </location>
</feature>
<comment type="caution">
    <text evidence="2">The sequence shown here is derived from an EMBL/GenBank/DDBJ whole genome shotgun (WGS) entry which is preliminary data.</text>
</comment>
<proteinExistence type="predicted"/>
<gene>
    <name evidence="2" type="ORF">PIIN_05275</name>
</gene>
<dbReference type="HOGENOM" id="CLU_031654_0_0_1"/>
<name>G4TJ43_SERID</name>
<keyword evidence="3" id="KW-1185">Reference proteome</keyword>
<dbReference type="InParanoid" id="G4TJ43"/>
<dbReference type="EMBL" id="CAFZ01000115">
    <property type="protein sequence ID" value="CCA71336.1"/>
    <property type="molecule type" value="Genomic_DNA"/>
</dbReference>
<dbReference type="AlphaFoldDB" id="G4TJ43"/>
<organism evidence="2 3">
    <name type="scientific">Serendipita indica (strain DSM 11827)</name>
    <name type="common">Root endophyte fungus</name>
    <name type="synonym">Piriformospora indica</name>
    <dbReference type="NCBI Taxonomy" id="1109443"/>
    <lineage>
        <taxon>Eukaryota</taxon>
        <taxon>Fungi</taxon>
        <taxon>Dikarya</taxon>
        <taxon>Basidiomycota</taxon>
        <taxon>Agaricomycotina</taxon>
        <taxon>Agaricomycetes</taxon>
        <taxon>Sebacinales</taxon>
        <taxon>Serendipitaceae</taxon>
        <taxon>Serendipita</taxon>
    </lineage>
</organism>
<feature type="compositionally biased region" description="Basic and acidic residues" evidence="1">
    <location>
        <begin position="19"/>
        <end position="38"/>
    </location>
</feature>
<evidence type="ECO:0000313" key="2">
    <source>
        <dbReference type="EMBL" id="CCA71336.1"/>
    </source>
</evidence>
<sequence>MSQRRHRQLENDMDPPEASVEKSNWDEGNHREKPDAAARDQSVLASSVESNITQVPKKEVSSLPVCIPYPSAQEIRQKRPQVAQWNANYITLPSESRGTRQEILEFAPIRRLPLELLSTIISMHVEDHASVWEPMQVSKTWRSATLLVPNLWNSLLLCSPDWPNIKKAKEDRGRIGTYDVCCAEVHVRRALARTRSHFLNLQISSMTGDPRGPLSYSTQPTLRLISHLLEIIRTSLPARRVRNLTLDSKELPDTVFADWDFSMLEEIKTSNEYAFDKAIGESRSLTTLYVSSGLLPKLGPSANIGHITKIHMVDNAPLIGLSHCHFLTDLTVRALRGDGEIVAFPRLKQLHVSNLFTGWTIVCPNLVHLQITGTSGRSTWSGQVHLPQLRELVYFYALDVDSKLMCFDVPNLRVLKLAYGVTSYITIQALTKLWVNGGSTDSYRQHLDPQELIVKDIFIASETLCGILRHLTRCKELRLENVIRSSGFFQGMSTVSSEEKDEIRAANPPLPNLTNLIAEIRESPRVPPERILIAAKRLVQTRRELGIPLERLSIKTPGNEGWRELVQEGDCE</sequence>
<evidence type="ECO:0008006" key="4">
    <source>
        <dbReference type="Google" id="ProtNLM"/>
    </source>
</evidence>
<protein>
    <recommendedName>
        <fullName evidence="4">F-box domain-containing protein</fullName>
    </recommendedName>
</protein>
<dbReference type="Gene3D" id="3.80.10.10">
    <property type="entry name" value="Ribonuclease Inhibitor"/>
    <property type="match status" value="1"/>
</dbReference>
<reference evidence="2 3" key="1">
    <citation type="journal article" date="2011" name="PLoS Pathog.">
        <title>Endophytic Life Strategies Decoded by Genome and Transcriptome Analyses of the Mutualistic Root Symbiont Piriformospora indica.</title>
        <authorList>
            <person name="Zuccaro A."/>
            <person name="Lahrmann U."/>
            <person name="Guldener U."/>
            <person name="Langen G."/>
            <person name="Pfiffi S."/>
            <person name="Biedenkopf D."/>
            <person name="Wong P."/>
            <person name="Samans B."/>
            <person name="Grimm C."/>
            <person name="Basiewicz M."/>
            <person name="Murat C."/>
            <person name="Martin F."/>
            <person name="Kogel K.H."/>
        </authorList>
    </citation>
    <scope>NUCLEOTIDE SEQUENCE [LARGE SCALE GENOMIC DNA]</scope>
    <source>
        <strain evidence="2 3">DSM 11827</strain>
    </source>
</reference>
<dbReference type="InterPro" id="IPR032675">
    <property type="entry name" value="LRR_dom_sf"/>
</dbReference>
<evidence type="ECO:0000256" key="1">
    <source>
        <dbReference type="SAM" id="MobiDB-lite"/>
    </source>
</evidence>
<dbReference type="SUPFAM" id="SSF52047">
    <property type="entry name" value="RNI-like"/>
    <property type="match status" value="1"/>
</dbReference>